<feature type="transmembrane region" description="Helical" evidence="1">
    <location>
        <begin position="34"/>
        <end position="50"/>
    </location>
</feature>
<name>A0AAP3E487_9EURY</name>
<organism evidence="2 3">
    <name type="scientific">Natronoglomus mannanivorans</name>
    <dbReference type="NCBI Taxonomy" id="2979990"/>
    <lineage>
        <taxon>Archaea</taxon>
        <taxon>Methanobacteriati</taxon>
        <taxon>Methanobacteriota</taxon>
        <taxon>Stenosarchaea group</taxon>
        <taxon>Halobacteria</taxon>
        <taxon>Halobacteriales</taxon>
        <taxon>Natrialbaceae</taxon>
        <taxon>Natronoglomus</taxon>
    </lineage>
</organism>
<proteinExistence type="predicted"/>
<accession>A0AAP3E487</accession>
<dbReference type="Proteomes" id="UP001321018">
    <property type="component" value="Unassembled WGS sequence"/>
</dbReference>
<evidence type="ECO:0000313" key="3">
    <source>
        <dbReference type="Proteomes" id="UP001321018"/>
    </source>
</evidence>
<keyword evidence="1" id="KW-0472">Membrane</keyword>
<sequence length="122" mass="13426">MSLGLFKALSQTANYFWNWRTADAENATRHGQKYMWLILFGGFGSLWVLYQHDIAAASDFALFSAGIVLVESLQFGTLVRMSMVVDPMVGGILGTIGLGSLAKFFRDIGGASAAIRYFFSIR</sequence>
<gene>
    <name evidence="2" type="ORF">OB960_24875</name>
</gene>
<dbReference type="AlphaFoldDB" id="A0AAP3E487"/>
<protein>
    <submittedName>
        <fullName evidence="2">Uncharacterized protein</fullName>
    </submittedName>
</protein>
<keyword evidence="1" id="KW-1133">Transmembrane helix</keyword>
<reference evidence="2" key="1">
    <citation type="submission" date="2022-09" db="EMBL/GenBank/DDBJ databases">
        <title>Enrichment on poylsaccharides allowed isolation of novel metabolic and taxonomic groups of Haloarchaea.</title>
        <authorList>
            <person name="Sorokin D.Y."/>
            <person name="Elcheninov A.G."/>
            <person name="Khizhniak T.V."/>
            <person name="Kolganova T.V."/>
            <person name="Kublanov I.V."/>
        </authorList>
    </citation>
    <scope>NUCLEOTIDE SEQUENCE</scope>
    <source>
        <strain evidence="2">AArc-xg1-1</strain>
    </source>
</reference>
<dbReference type="EMBL" id="JAOPKA010000034">
    <property type="protein sequence ID" value="MCU4744608.1"/>
    <property type="molecule type" value="Genomic_DNA"/>
</dbReference>
<keyword evidence="1" id="KW-0812">Transmembrane</keyword>
<comment type="caution">
    <text evidence="2">The sequence shown here is derived from an EMBL/GenBank/DDBJ whole genome shotgun (WGS) entry which is preliminary data.</text>
</comment>
<dbReference type="RefSeq" id="WP_338006415.1">
    <property type="nucleotide sequence ID" value="NZ_JAOPKA010000034.1"/>
</dbReference>
<evidence type="ECO:0000256" key="1">
    <source>
        <dbReference type="SAM" id="Phobius"/>
    </source>
</evidence>
<evidence type="ECO:0000313" key="2">
    <source>
        <dbReference type="EMBL" id="MCU4744608.1"/>
    </source>
</evidence>